<dbReference type="InterPro" id="IPR024757">
    <property type="entry name" value="FtsZ_C"/>
</dbReference>
<dbReference type="PATRIC" id="fig|1618650.3.peg.114"/>
<dbReference type="AlphaFoldDB" id="A0A0G1Y1B7"/>
<feature type="region of interest" description="Disordered" evidence="6">
    <location>
        <begin position="317"/>
        <end position="435"/>
    </location>
</feature>
<feature type="binding site" evidence="4">
    <location>
        <position position="143"/>
    </location>
    <ligand>
        <name>GTP</name>
        <dbReference type="ChEBI" id="CHEBI:37565"/>
    </ligand>
</feature>
<dbReference type="PANTHER" id="PTHR30314">
    <property type="entry name" value="CELL DIVISION PROTEIN FTSZ-RELATED"/>
    <property type="match status" value="1"/>
</dbReference>
<dbReference type="GO" id="GO:0005737">
    <property type="term" value="C:cytoplasm"/>
    <property type="evidence" value="ECO:0007669"/>
    <property type="project" value="UniProtKB-SubCell"/>
</dbReference>
<dbReference type="InterPro" id="IPR000158">
    <property type="entry name" value="Cell_div_FtsZ"/>
</dbReference>
<dbReference type="GO" id="GO:0032153">
    <property type="term" value="C:cell division site"/>
    <property type="evidence" value="ECO:0007669"/>
    <property type="project" value="UniProtKB-UniRule"/>
</dbReference>
<dbReference type="CDD" id="cd02201">
    <property type="entry name" value="FtsZ_type1"/>
    <property type="match status" value="1"/>
</dbReference>
<keyword evidence="4 9" id="KW-0132">Cell division</keyword>
<dbReference type="InterPro" id="IPR036525">
    <property type="entry name" value="Tubulin/FtsZ_GTPase_sf"/>
</dbReference>
<dbReference type="Gene3D" id="3.30.1330.20">
    <property type="entry name" value="Tubulin/FtsZ, C-terminal domain"/>
    <property type="match status" value="1"/>
</dbReference>
<dbReference type="Proteomes" id="UP000034290">
    <property type="component" value="Unassembled WGS sequence"/>
</dbReference>
<dbReference type="FunFam" id="3.40.50.1440:FF:000001">
    <property type="entry name" value="Cell division protein FtsZ"/>
    <property type="match status" value="1"/>
</dbReference>
<evidence type="ECO:0000256" key="6">
    <source>
        <dbReference type="SAM" id="MobiDB-lite"/>
    </source>
</evidence>
<dbReference type="SMART" id="SM00864">
    <property type="entry name" value="Tubulin"/>
    <property type="match status" value="1"/>
</dbReference>
<dbReference type="InterPro" id="IPR018316">
    <property type="entry name" value="Tubulin/FtsZ_2-layer-sand-dom"/>
</dbReference>
<dbReference type="PANTHER" id="PTHR30314:SF3">
    <property type="entry name" value="MITOCHONDRIAL DIVISION PROTEIN FSZA"/>
    <property type="match status" value="1"/>
</dbReference>
<name>A0A0G1Y1B7_9BACT</name>
<evidence type="ECO:0000313" key="10">
    <source>
        <dbReference type="Proteomes" id="UP000034290"/>
    </source>
</evidence>
<evidence type="ECO:0000256" key="4">
    <source>
        <dbReference type="HAMAP-Rule" id="MF_00909"/>
    </source>
</evidence>
<comment type="subcellular location">
    <subcellularLocation>
        <location evidence="4">Cytoplasm</location>
    </subcellularLocation>
    <text evidence="4">Assembles at midcell at the inner surface of the cytoplasmic membrane.</text>
</comment>
<keyword evidence="2 4" id="KW-0547">Nucleotide-binding</keyword>
<dbReference type="EMBL" id="LCRM01000008">
    <property type="protein sequence ID" value="KKW36955.1"/>
    <property type="molecule type" value="Genomic_DNA"/>
</dbReference>
<dbReference type="Pfam" id="PF00091">
    <property type="entry name" value="Tubulin"/>
    <property type="match status" value="1"/>
</dbReference>
<dbReference type="InterPro" id="IPR037103">
    <property type="entry name" value="Tubulin/FtsZ-like_C"/>
</dbReference>
<dbReference type="SUPFAM" id="SSF52490">
    <property type="entry name" value="Tubulin nucleotide-binding domain-like"/>
    <property type="match status" value="1"/>
</dbReference>
<dbReference type="GO" id="GO:0043093">
    <property type="term" value="P:FtsZ-dependent cytokinesis"/>
    <property type="evidence" value="ECO:0007669"/>
    <property type="project" value="UniProtKB-UniRule"/>
</dbReference>
<comment type="similarity">
    <text evidence="1 4">Belongs to the FtsZ family.</text>
</comment>
<proteinExistence type="inferred from homology"/>
<feature type="compositionally biased region" description="Basic and acidic residues" evidence="6">
    <location>
        <begin position="385"/>
        <end position="401"/>
    </location>
</feature>
<comment type="subunit">
    <text evidence="4">Homodimer. Polymerizes to form a dynamic ring structure in a strictly GTP-dependent manner. Interacts directly with several other division proteins.</text>
</comment>
<feature type="binding site" evidence="4">
    <location>
        <position position="139"/>
    </location>
    <ligand>
        <name>GTP</name>
        <dbReference type="ChEBI" id="CHEBI:37565"/>
    </ligand>
</feature>
<evidence type="ECO:0000313" key="9">
    <source>
        <dbReference type="EMBL" id="KKW36955.1"/>
    </source>
</evidence>
<dbReference type="GO" id="GO:0051258">
    <property type="term" value="P:protein polymerization"/>
    <property type="evidence" value="ECO:0007669"/>
    <property type="project" value="UniProtKB-UniRule"/>
</dbReference>
<organism evidence="9 10">
    <name type="scientific">Candidatus Giovannonibacteria bacterium GW2011_GWA2_53_7</name>
    <dbReference type="NCBI Taxonomy" id="1618650"/>
    <lineage>
        <taxon>Bacteria</taxon>
        <taxon>Candidatus Giovannoniibacteriota</taxon>
    </lineage>
</organism>
<dbReference type="Pfam" id="PF12327">
    <property type="entry name" value="FtsZ_C"/>
    <property type="match status" value="1"/>
</dbReference>
<dbReference type="GO" id="GO:0000917">
    <property type="term" value="P:division septum assembly"/>
    <property type="evidence" value="ECO:0007669"/>
    <property type="project" value="UniProtKB-KW"/>
</dbReference>
<dbReference type="PRINTS" id="PR00423">
    <property type="entry name" value="CELLDVISFTSZ"/>
</dbReference>
<evidence type="ECO:0000259" key="7">
    <source>
        <dbReference type="SMART" id="SM00864"/>
    </source>
</evidence>
<keyword evidence="3 4" id="KW-0342">GTP-binding</keyword>
<dbReference type="InterPro" id="IPR045061">
    <property type="entry name" value="FtsZ/CetZ"/>
</dbReference>
<evidence type="ECO:0000256" key="2">
    <source>
        <dbReference type="ARBA" id="ARBA00022741"/>
    </source>
</evidence>
<keyword evidence="4" id="KW-0717">Septation</keyword>
<sequence>MPKINPEVEAFARIKVVGVGGSGGNVVQHMLRCKVKGVEFIVANTDAQDLHKSLATKKIHIGKNLTRGLGTGMNPELGKRAAEETKEEIQEALKGADMVFIAGGMGGGTGTGASPIIAKTARELGALTIGVVTKPFFFEGAQRMNLAERGLESLENEVDAIIVIPNDKLLNTDKETTVISAFAKCDDILRQAVEGISDLITTPGLINVDFADIRAIMADAGTALMGIGVATGENRAGEAARLAINSPLLDVSINGARGVLFAIAGGEELTMHEIQEAAKVITESVDSNARVIFGAIIDDKLRKGEIKITVIASGFPGSERSQKRSISPSDYREKRRTDGSSKERSQQSDEDEDGSLFEEEPKETLADAVRKDRSEAERAIFNSIPEEKQRRAHTTQEEERPTPTPVQNERDYGDTDDGDDDLGVIPSFLRRSKLR</sequence>
<dbReference type="SUPFAM" id="SSF55307">
    <property type="entry name" value="Tubulin C-terminal domain-like"/>
    <property type="match status" value="1"/>
</dbReference>
<comment type="caution">
    <text evidence="9">The sequence shown here is derived from an EMBL/GenBank/DDBJ whole genome shotgun (WGS) entry which is preliminary data.</text>
</comment>
<dbReference type="GO" id="GO:0005525">
    <property type="term" value="F:GTP binding"/>
    <property type="evidence" value="ECO:0007669"/>
    <property type="project" value="UniProtKB-UniRule"/>
</dbReference>
<feature type="binding site" evidence="4">
    <location>
        <begin position="108"/>
        <end position="110"/>
    </location>
    <ligand>
        <name>GTP</name>
        <dbReference type="ChEBI" id="CHEBI:37565"/>
    </ligand>
</feature>
<feature type="domain" description="Tubulin/FtsZ GTPase" evidence="7">
    <location>
        <begin position="13"/>
        <end position="204"/>
    </location>
</feature>
<feature type="compositionally biased region" description="Acidic residues" evidence="6">
    <location>
        <begin position="348"/>
        <end position="361"/>
    </location>
</feature>
<feature type="binding site" evidence="4">
    <location>
        <position position="186"/>
    </location>
    <ligand>
        <name>GTP</name>
        <dbReference type="ChEBI" id="CHEBI:37565"/>
    </ligand>
</feature>
<comment type="caution">
    <text evidence="4">Lacks conserved residue(s) required for the propagation of feature annotation.</text>
</comment>
<evidence type="ECO:0000256" key="3">
    <source>
        <dbReference type="ARBA" id="ARBA00023134"/>
    </source>
</evidence>
<evidence type="ECO:0000256" key="1">
    <source>
        <dbReference type="ARBA" id="ARBA00009690"/>
    </source>
</evidence>
<feature type="compositionally biased region" description="Basic and acidic residues" evidence="6">
    <location>
        <begin position="330"/>
        <end position="347"/>
    </location>
</feature>
<dbReference type="Gene3D" id="3.40.50.1440">
    <property type="entry name" value="Tubulin/FtsZ, GTPase domain"/>
    <property type="match status" value="1"/>
</dbReference>
<gene>
    <name evidence="4" type="primary">ftsZ</name>
    <name evidence="9" type="ORF">UY81_C0008G0007</name>
</gene>
<dbReference type="SMART" id="SM00865">
    <property type="entry name" value="Tubulin_C"/>
    <property type="match status" value="1"/>
</dbReference>
<evidence type="ECO:0000259" key="8">
    <source>
        <dbReference type="SMART" id="SM00865"/>
    </source>
</evidence>
<dbReference type="InterPro" id="IPR008280">
    <property type="entry name" value="Tub_FtsZ_C"/>
</dbReference>
<feature type="compositionally biased region" description="Basic and acidic residues" evidence="6">
    <location>
        <begin position="362"/>
        <end position="378"/>
    </location>
</feature>
<dbReference type="NCBIfam" id="TIGR00065">
    <property type="entry name" value="ftsZ"/>
    <property type="match status" value="1"/>
</dbReference>
<reference evidence="9 10" key="1">
    <citation type="journal article" date="2015" name="Nature">
        <title>rRNA introns, odd ribosomes, and small enigmatic genomes across a large radiation of phyla.</title>
        <authorList>
            <person name="Brown C.T."/>
            <person name="Hug L.A."/>
            <person name="Thomas B.C."/>
            <person name="Sharon I."/>
            <person name="Castelle C.J."/>
            <person name="Singh A."/>
            <person name="Wilkins M.J."/>
            <person name="Williams K.H."/>
            <person name="Banfield J.F."/>
        </authorList>
    </citation>
    <scope>NUCLEOTIDE SEQUENCE [LARGE SCALE GENOMIC DNA]</scope>
</reference>
<feature type="domain" description="Tubulin/FtsZ 2-layer sandwich" evidence="8">
    <location>
        <begin position="206"/>
        <end position="324"/>
    </location>
</feature>
<keyword evidence="4" id="KW-0131">Cell cycle</keyword>
<keyword evidence="4" id="KW-0963">Cytoplasm</keyword>
<evidence type="ECO:0000256" key="5">
    <source>
        <dbReference type="NCBIfam" id="TIGR00065"/>
    </source>
</evidence>
<dbReference type="HAMAP" id="MF_00909">
    <property type="entry name" value="FtsZ"/>
    <property type="match status" value="1"/>
</dbReference>
<dbReference type="InterPro" id="IPR003008">
    <property type="entry name" value="Tubulin_FtsZ_GTPase"/>
</dbReference>
<protein>
    <recommendedName>
        <fullName evidence="4 5">Cell division protein FtsZ</fullName>
    </recommendedName>
</protein>
<comment type="function">
    <text evidence="4">Essential cell division protein that forms a contractile ring structure (Z ring) at the future cell division site. The regulation of the ring assembly controls the timing and the location of cell division. One of the functions of the FtsZ ring is to recruit other cell division proteins to the septum to produce a new cell wall between the dividing cells. Binds GTP and shows GTPase activity.</text>
</comment>
<accession>A0A0G1Y1B7</accession>
<dbReference type="GO" id="GO:0003924">
    <property type="term" value="F:GTPase activity"/>
    <property type="evidence" value="ECO:0007669"/>
    <property type="project" value="UniProtKB-UniRule"/>
</dbReference>